<keyword evidence="3" id="KW-1185">Reference proteome</keyword>
<gene>
    <name evidence="2" type="ORF">DICPUDRAFT_154094</name>
</gene>
<dbReference type="VEuPathDB" id="AmoebaDB:DICPUDRAFT_154094"/>
<reference evidence="3" key="1">
    <citation type="journal article" date="2011" name="Genome Biol.">
        <title>Comparative genomics of the social amoebae Dictyostelium discoideum and Dictyostelium purpureum.</title>
        <authorList>
            <consortium name="US DOE Joint Genome Institute (JGI-PGF)"/>
            <person name="Sucgang R."/>
            <person name="Kuo A."/>
            <person name="Tian X."/>
            <person name="Salerno W."/>
            <person name="Parikh A."/>
            <person name="Feasley C.L."/>
            <person name="Dalin E."/>
            <person name="Tu H."/>
            <person name="Huang E."/>
            <person name="Barry K."/>
            <person name="Lindquist E."/>
            <person name="Shapiro H."/>
            <person name="Bruce D."/>
            <person name="Schmutz J."/>
            <person name="Salamov A."/>
            <person name="Fey P."/>
            <person name="Gaudet P."/>
            <person name="Anjard C."/>
            <person name="Babu M.M."/>
            <person name="Basu S."/>
            <person name="Bushmanova Y."/>
            <person name="van der Wel H."/>
            <person name="Katoh-Kurasawa M."/>
            <person name="Dinh C."/>
            <person name="Coutinho P.M."/>
            <person name="Saito T."/>
            <person name="Elias M."/>
            <person name="Schaap P."/>
            <person name="Kay R.R."/>
            <person name="Henrissat B."/>
            <person name="Eichinger L."/>
            <person name="Rivero F."/>
            <person name="Putnam N.H."/>
            <person name="West C.M."/>
            <person name="Loomis W.F."/>
            <person name="Chisholm R.L."/>
            <person name="Shaulsky G."/>
            <person name="Strassmann J.E."/>
            <person name="Queller D.C."/>
            <person name="Kuspa A."/>
            <person name="Grigoriev I.V."/>
        </authorList>
    </citation>
    <scope>NUCLEOTIDE SEQUENCE [LARGE SCALE GENOMIC DNA]</scope>
    <source>
        <strain evidence="3">QSDP1</strain>
    </source>
</reference>
<dbReference type="InParanoid" id="F0ZQK1"/>
<organism evidence="2 3">
    <name type="scientific">Dictyostelium purpureum</name>
    <name type="common">Slime mold</name>
    <dbReference type="NCBI Taxonomy" id="5786"/>
    <lineage>
        <taxon>Eukaryota</taxon>
        <taxon>Amoebozoa</taxon>
        <taxon>Evosea</taxon>
        <taxon>Eumycetozoa</taxon>
        <taxon>Dictyostelia</taxon>
        <taxon>Dictyosteliales</taxon>
        <taxon>Dictyosteliaceae</taxon>
        <taxon>Dictyostelium</taxon>
    </lineage>
</organism>
<feature type="chain" id="PRO_5003262667" evidence="1">
    <location>
        <begin position="19"/>
        <end position="308"/>
    </location>
</feature>
<evidence type="ECO:0000256" key="1">
    <source>
        <dbReference type="SAM" id="SignalP"/>
    </source>
</evidence>
<dbReference type="FunCoup" id="F0ZQK1">
    <property type="interactions" value="140"/>
</dbReference>
<dbReference type="RefSeq" id="XP_003289691.1">
    <property type="nucleotide sequence ID" value="XM_003289643.1"/>
</dbReference>
<keyword evidence="1" id="KW-0732">Signal</keyword>
<protein>
    <submittedName>
        <fullName evidence="2">Uncharacterized protein</fullName>
    </submittedName>
</protein>
<dbReference type="PANTHER" id="PTHR35885:SF1">
    <property type="entry name" value="CARBOHYDRATE BINDING DOMAIN-CONTAINING PROTEIN"/>
    <property type="match status" value="1"/>
</dbReference>
<dbReference type="Proteomes" id="UP000001064">
    <property type="component" value="Unassembled WGS sequence"/>
</dbReference>
<feature type="signal peptide" evidence="1">
    <location>
        <begin position="1"/>
        <end position="18"/>
    </location>
</feature>
<evidence type="ECO:0000313" key="3">
    <source>
        <dbReference type="Proteomes" id="UP000001064"/>
    </source>
</evidence>
<name>F0ZQK1_DICPU</name>
<dbReference type="GeneID" id="10502972"/>
<sequence length="308" mass="34228">MRFILLLLSVILLKFVSASVPAYGIWNGEENDVIIGKLDYSDSPSYSKIFSLENSTLVSSNDNPLSTINRLTNTIYFITKNDANQDSLYLYSFDFESNQVQMVLEYLSSDLQIHAIESAQTTNDLDLLIVYKSKIYQSQNYFVGSLSIQYGVPALYGPVTGNFLSATFNTDSQTIDVFSASLNSNSLFITSYALFGSSKATQLKSSSNVKSGSLLTYSSSLSSLFSIANVNSKPSIINIKDGEISVLDWMNNNNPKQVQQYSSMVFKYSSAYLSVTYSDGTFGLHVLNNYGLIATIQTPFLLNNYWFI</sequence>
<evidence type="ECO:0000313" key="2">
    <source>
        <dbReference type="EMBL" id="EGC33766.1"/>
    </source>
</evidence>
<dbReference type="AlphaFoldDB" id="F0ZQK1"/>
<accession>F0ZQK1</accession>
<dbReference type="KEGG" id="dpp:DICPUDRAFT_154094"/>
<dbReference type="EMBL" id="GL871126">
    <property type="protein sequence ID" value="EGC33766.1"/>
    <property type="molecule type" value="Genomic_DNA"/>
</dbReference>
<proteinExistence type="predicted"/>
<dbReference type="PANTHER" id="PTHR35885">
    <property type="entry name" value="CARBOHYDRATE BINDING DOMAIN-CONTAINING PROTEIN-RELATED"/>
    <property type="match status" value="1"/>
</dbReference>